<dbReference type="Gene3D" id="1.10.260.40">
    <property type="entry name" value="lambda repressor-like DNA-binding domains"/>
    <property type="match status" value="1"/>
</dbReference>
<dbReference type="SMART" id="SM00530">
    <property type="entry name" value="HTH_XRE"/>
    <property type="match status" value="1"/>
</dbReference>
<reference evidence="2 3" key="1">
    <citation type="submission" date="2022-10" db="EMBL/GenBank/DDBJ databases">
        <title>The complete genomes of actinobacterial strains from the NBC collection.</title>
        <authorList>
            <person name="Joergensen T.S."/>
            <person name="Alvarez Arevalo M."/>
            <person name="Sterndorff E.B."/>
            <person name="Faurdal D."/>
            <person name="Vuksanovic O."/>
            <person name="Mourched A.-S."/>
            <person name="Charusanti P."/>
            <person name="Shaw S."/>
            <person name="Blin K."/>
            <person name="Weber T."/>
        </authorList>
    </citation>
    <scope>NUCLEOTIDE SEQUENCE [LARGE SCALE GENOMIC DNA]</scope>
    <source>
        <strain evidence="2 3">NBC_01413</strain>
    </source>
</reference>
<evidence type="ECO:0000259" key="1">
    <source>
        <dbReference type="PROSITE" id="PS50943"/>
    </source>
</evidence>
<dbReference type="SUPFAM" id="SSF47413">
    <property type="entry name" value="lambda repressor-like DNA-binding domains"/>
    <property type="match status" value="1"/>
</dbReference>
<dbReference type="CDD" id="cd00093">
    <property type="entry name" value="HTH_XRE"/>
    <property type="match status" value="1"/>
</dbReference>
<name>A0ABZ1NGN8_9NOCA</name>
<dbReference type="PROSITE" id="PS50943">
    <property type="entry name" value="HTH_CROC1"/>
    <property type="match status" value="1"/>
</dbReference>
<gene>
    <name evidence="2" type="ORF">OG308_15765</name>
</gene>
<keyword evidence="3" id="KW-1185">Reference proteome</keyword>
<dbReference type="InterPro" id="IPR001387">
    <property type="entry name" value="Cro/C1-type_HTH"/>
</dbReference>
<dbReference type="RefSeq" id="WP_405151063.1">
    <property type="nucleotide sequence ID" value="NZ_CP109527.1"/>
</dbReference>
<dbReference type="SUPFAM" id="SSF56024">
    <property type="entry name" value="Phospholipase D/nuclease"/>
    <property type="match status" value="1"/>
</dbReference>
<proteinExistence type="predicted"/>
<protein>
    <submittedName>
        <fullName evidence="2">XRE family transcriptional regulator</fullName>
    </submittedName>
</protein>
<evidence type="ECO:0000313" key="3">
    <source>
        <dbReference type="Proteomes" id="UP001621418"/>
    </source>
</evidence>
<evidence type="ECO:0000313" key="2">
    <source>
        <dbReference type="EMBL" id="WTY39177.1"/>
    </source>
</evidence>
<dbReference type="InterPro" id="IPR010982">
    <property type="entry name" value="Lambda_DNA-bd_dom_sf"/>
</dbReference>
<accession>A0ABZ1NGN8</accession>
<feature type="domain" description="HTH cro/C1-type" evidence="1">
    <location>
        <begin position="6"/>
        <end position="60"/>
    </location>
</feature>
<dbReference type="Proteomes" id="UP001621418">
    <property type="component" value="Chromosome"/>
</dbReference>
<sequence length="245" mass="27500">MANERLRGAMDAANLTKNGLAERLGVSTKTVERWITQDRCPHPPMRLKVSQALARDETYLWPELLAGSRSATASQSELVQIWPTRPEVPHEVWRTLMRQAKSRIDVLVYAGGFLVESLDFVNVVKQKAGEGVEVRILLGKPDSPEVLKRAKEEGLMSLPQRCQSTWEYLSETATLPTVQIATHGTPLYNSLYRFDDSMLVNTHSYGAYAAKSPVQHLQHVPGGRLFSYYMDSFEAAWKLGDLQLG</sequence>
<dbReference type="EMBL" id="CP109527">
    <property type="protein sequence ID" value="WTY39177.1"/>
    <property type="molecule type" value="Genomic_DNA"/>
</dbReference>
<organism evidence="2 3">
    <name type="scientific">Nocardia salmonicida</name>
    <dbReference type="NCBI Taxonomy" id="53431"/>
    <lineage>
        <taxon>Bacteria</taxon>
        <taxon>Bacillati</taxon>
        <taxon>Actinomycetota</taxon>
        <taxon>Actinomycetes</taxon>
        <taxon>Mycobacteriales</taxon>
        <taxon>Nocardiaceae</taxon>
        <taxon>Nocardia</taxon>
    </lineage>
</organism>